<proteinExistence type="predicted"/>
<protein>
    <submittedName>
        <fullName evidence="3">Secreted protein</fullName>
    </submittedName>
</protein>
<keyword evidence="2" id="KW-1185">Reference proteome</keyword>
<dbReference type="AlphaFoldDB" id="A0A915B914"/>
<feature type="compositionally biased region" description="Basic and acidic residues" evidence="1">
    <location>
        <begin position="33"/>
        <end position="46"/>
    </location>
</feature>
<sequence length="71" mass="8155">IGVVCKDALTAVIGQRVFASVPHTYIRVCEHHRGEQRQPYRQDGRRNAANHRANPRNFSPAVGDFYPRQRL</sequence>
<evidence type="ECO:0000313" key="3">
    <source>
        <dbReference type="WBParaSite" id="PgR031_g052_t03"/>
    </source>
</evidence>
<evidence type="ECO:0000256" key="1">
    <source>
        <dbReference type="SAM" id="MobiDB-lite"/>
    </source>
</evidence>
<reference evidence="3" key="1">
    <citation type="submission" date="2022-11" db="UniProtKB">
        <authorList>
            <consortium name="WormBaseParasite"/>
        </authorList>
    </citation>
    <scope>IDENTIFICATION</scope>
</reference>
<organism evidence="2 3">
    <name type="scientific">Parascaris univalens</name>
    <name type="common">Nematode worm</name>
    <dbReference type="NCBI Taxonomy" id="6257"/>
    <lineage>
        <taxon>Eukaryota</taxon>
        <taxon>Metazoa</taxon>
        <taxon>Ecdysozoa</taxon>
        <taxon>Nematoda</taxon>
        <taxon>Chromadorea</taxon>
        <taxon>Rhabditida</taxon>
        <taxon>Spirurina</taxon>
        <taxon>Ascaridomorpha</taxon>
        <taxon>Ascaridoidea</taxon>
        <taxon>Ascarididae</taxon>
        <taxon>Parascaris</taxon>
    </lineage>
</organism>
<name>A0A915B914_PARUN</name>
<evidence type="ECO:0000313" key="2">
    <source>
        <dbReference type="Proteomes" id="UP000887569"/>
    </source>
</evidence>
<dbReference type="WBParaSite" id="PgR031_g052_t03">
    <property type="protein sequence ID" value="PgR031_g052_t03"/>
    <property type="gene ID" value="PgR031_g052"/>
</dbReference>
<accession>A0A915B914</accession>
<feature type="region of interest" description="Disordered" evidence="1">
    <location>
        <begin position="33"/>
        <end position="71"/>
    </location>
</feature>
<dbReference type="Proteomes" id="UP000887569">
    <property type="component" value="Unplaced"/>
</dbReference>